<dbReference type="InterPro" id="IPR011004">
    <property type="entry name" value="Trimer_LpxA-like_sf"/>
</dbReference>
<dbReference type="InterPro" id="IPR039369">
    <property type="entry name" value="LacA-like"/>
</dbReference>
<evidence type="ECO:0000256" key="5">
    <source>
        <dbReference type="ARBA" id="ARBA00023315"/>
    </source>
</evidence>
<keyword evidence="10" id="KW-1185">Reference proteome</keyword>
<keyword evidence="3 7" id="KW-0808">Transferase</keyword>
<evidence type="ECO:0000256" key="7">
    <source>
        <dbReference type="RuleBase" id="RU367021"/>
    </source>
</evidence>
<proteinExistence type="inferred from homology"/>
<dbReference type="InterPro" id="IPR001451">
    <property type="entry name" value="Hexapep"/>
</dbReference>
<accession>A0A348HDU7</accession>
<keyword evidence="5 7" id="KW-0012">Acyltransferase</keyword>
<gene>
    <name evidence="9" type="ORF">ZBT109_1032</name>
</gene>
<evidence type="ECO:0000256" key="6">
    <source>
        <dbReference type="ARBA" id="ARBA00055587"/>
    </source>
</evidence>
<evidence type="ECO:0000256" key="2">
    <source>
        <dbReference type="ARBA" id="ARBA00022458"/>
    </source>
</evidence>
<dbReference type="RefSeq" id="WP_027706115.1">
    <property type="nucleotide sequence ID" value="NZ_AP018933.1"/>
</dbReference>
<dbReference type="STRING" id="1123510.GCA_000620025_01064"/>
<organism evidence="9 10">
    <name type="scientific">Zymobacter palmae</name>
    <dbReference type="NCBI Taxonomy" id="33074"/>
    <lineage>
        <taxon>Bacteria</taxon>
        <taxon>Pseudomonadati</taxon>
        <taxon>Pseudomonadota</taxon>
        <taxon>Gammaproteobacteria</taxon>
        <taxon>Oceanospirillales</taxon>
        <taxon>Halomonadaceae</taxon>
        <taxon>Zymobacter group</taxon>
        <taxon>Zymobacter</taxon>
    </lineage>
</organism>
<sequence length="192" mass="20760">MRELEKASAGLLYDALHDPELRALRDQAADQLYDYNHSRQTDRIRRQTLLAALLGSLGDEVTITTPFHCEYGFNLHLGDNVHIDTNLTVFDGARIDIGNNVFIAPNVGLYASDHPMDAERRNQGMKHASPITIGDNVWIGASTTILPGITIGEGSVIGSGSVVTHDIPAGMVAFGNPCRVVRPVSEQDTPGS</sequence>
<dbReference type="GO" id="GO:0008870">
    <property type="term" value="F:galactoside O-acetyltransferase activity"/>
    <property type="evidence" value="ECO:0007669"/>
    <property type="project" value="TreeGrafter"/>
</dbReference>
<dbReference type="PROSITE" id="PS00101">
    <property type="entry name" value="HEXAPEP_TRANSFERASES"/>
    <property type="match status" value="1"/>
</dbReference>
<dbReference type="Proteomes" id="UP000267342">
    <property type="component" value="Chromosome"/>
</dbReference>
<reference evidence="9 10" key="1">
    <citation type="submission" date="2018-09" db="EMBL/GenBank/DDBJ databases">
        <title>Zymobacter palmae IAM14233 (=T109) whole genome analysis.</title>
        <authorList>
            <person name="Yanase H."/>
        </authorList>
    </citation>
    <scope>NUCLEOTIDE SEQUENCE [LARGE SCALE GENOMIC DNA]</scope>
    <source>
        <strain evidence="9 10">IAM14233</strain>
    </source>
</reference>
<name>A0A348HDU7_9GAMM</name>
<dbReference type="Pfam" id="PF00132">
    <property type="entry name" value="Hexapep"/>
    <property type="match status" value="1"/>
</dbReference>
<dbReference type="SUPFAM" id="SSF51161">
    <property type="entry name" value="Trimeric LpxA-like enzymes"/>
    <property type="match status" value="1"/>
</dbReference>
<dbReference type="Gene3D" id="2.160.10.10">
    <property type="entry name" value="Hexapeptide repeat proteins"/>
    <property type="match status" value="1"/>
</dbReference>
<dbReference type="KEGG" id="zpl:ZBT109_1032"/>
<feature type="domain" description="Maltose/galactoside acetyltransferase" evidence="8">
    <location>
        <begin position="4"/>
        <end position="59"/>
    </location>
</feature>
<dbReference type="EC" id="2.3.1.-" evidence="7"/>
<keyword evidence="2" id="KW-0536">Nodulation</keyword>
<dbReference type="InterPro" id="IPR024688">
    <property type="entry name" value="Mac_dom"/>
</dbReference>
<comment type="similarity">
    <text evidence="1 7">Belongs to the transferase hexapeptide repeat family.</text>
</comment>
<dbReference type="InterPro" id="IPR018357">
    <property type="entry name" value="Hexapep_transf_CS"/>
</dbReference>
<evidence type="ECO:0000256" key="3">
    <source>
        <dbReference type="ARBA" id="ARBA00022679"/>
    </source>
</evidence>
<dbReference type="FunFam" id="2.160.10.10:FF:000025">
    <property type="entry name" value="Hexapeptide-repeat containing-acetyltransferase"/>
    <property type="match status" value="1"/>
</dbReference>
<dbReference type="AlphaFoldDB" id="A0A348HDU7"/>
<evidence type="ECO:0000313" key="10">
    <source>
        <dbReference type="Proteomes" id="UP000267342"/>
    </source>
</evidence>
<dbReference type="PANTHER" id="PTHR43017">
    <property type="entry name" value="GALACTOSIDE O-ACETYLTRANSFERASE"/>
    <property type="match status" value="1"/>
</dbReference>
<dbReference type="SMART" id="SM01266">
    <property type="entry name" value="Mac"/>
    <property type="match status" value="1"/>
</dbReference>
<dbReference type="OrthoDB" id="9815592at2"/>
<evidence type="ECO:0000256" key="1">
    <source>
        <dbReference type="ARBA" id="ARBA00007274"/>
    </source>
</evidence>
<dbReference type="PANTHER" id="PTHR43017:SF1">
    <property type="entry name" value="ACETYLTRANSFERASE YJL218W-RELATED"/>
    <property type="match status" value="1"/>
</dbReference>
<comment type="function">
    <text evidence="6">Acetyltransferase implicated in the O-acetylation of Nod factors.</text>
</comment>
<evidence type="ECO:0000259" key="8">
    <source>
        <dbReference type="SMART" id="SM01266"/>
    </source>
</evidence>
<keyword evidence="4" id="KW-0677">Repeat</keyword>
<dbReference type="CDD" id="cd03357">
    <property type="entry name" value="LbH_MAT_GAT"/>
    <property type="match status" value="1"/>
</dbReference>
<evidence type="ECO:0000313" key="9">
    <source>
        <dbReference type="EMBL" id="BBG29799.1"/>
    </source>
</evidence>
<evidence type="ECO:0000256" key="4">
    <source>
        <dbReference type="ARBA" id="ARBA00022737"/>
    </source>
</evidence>
<dbReference type="Pfam" id="PF12464">
    <property type="entry name" value="Mac"/>
    <property type="match status" value="1"/>
</dbReference>
<protein>
    <recommendedName>
        <fullName evidence="7">Acetyltransferase</fullName>
        <ecNumber evidence="7">2.3.1.-</ecNumber>
    </recommendedName>
</protein>
<dbReference type="EMBL" id="AP018933">
    <property type="protein sequence ID" value="BBG29799.1"/>
    <property type="molecule type" value="Genomic_DNA"/>
</dbReference>